<feature type="region of interest" description="Disordered" evidence="1">
    <location>
        <begin position="1"/>
        <end position="23"/>
    </location>
</feature>
<evidence type="ECO:0000313" key="3">
    <source>
        <dbReference type="Proteomes" id="UP000276834"/>
    </source>
</evidence>
<keyword evidence="3" id="KW-1185">Reference proteome</keyword>
<feature type="compositionally biased region" description="Basic and acidic residues" evidence="1">
    <location>
        <begin position="64"/>
        <end position="73"/>
    </location>
</feature>
<dbReference type="AlphaFoldDB" id="A0A3L8SP00"/>
<reference evidence="2 3" key="1">
    <citation type="journal article" date="2018" name="Proc. R. Soc. B">
        <title>A non-coding region near Follistatin controls head colour polymorphism in the Gouldian finch.</title>
        <authorList>
            <person name="Toomey M.B."/>
            <person name="Marques C.I."/>
            <person name="Andrade P."/>
            <person name="Araujo P.M."/>
            <person name="Sabatino S."/>
            <person name="Gazda M.A."/>
            <person name="Afonso S."/>
            <person name="Lopes R.J."/>
            <person name="Corbo J.C."/>
            <person name="Carneiro M."/>
        </authorList>
    </citation>
    <scope>NUCLEOTIDE SEQUENCE [LARGE SCALE GENOMIC DNA]</scope>
    <source>
        <strain evidence="2">Red01</strain>
        <tissue evidence="2">Muscle</tissue>
    </source>
</reference>
<evidence type="ECO:0000313" key="2">
    <source>
        <dbReference type="EMBL" id="RLW05232.1"/>
    </source>
</evidence>
<protein>
    <submittedName>
        <fullName evidence="2">Uncharacterized protein</fullName>
    </submittedName>
</protein>
<comment type="caution">
    <text evidence="2">The sequence shown here is derived from an EMBL/GenBank/DDBJ whole genome shotgun (WGS) entry which is preliminary data.</text>
</comment>
<sequence length="105" mass="11443">VSRAAQGKNRNQPASQSNYSTWRLPLSFMKGMSEKWKKKPLICVTRVSERKENETVSAGASEGGPHKKQDPDRPSLANQLLSANCETGLAGDSLAAGSAKWTKQR</sequence>
<accession>A0A3L8SP00</accession>
<dbReference type="EMBL" id="QUSF01000011">
    <property type="protein sequence ID" value="RLW05232.1"/>
    <property type="molecule type" value="Genomic_DNA"/>
</dbReference>
<feature type="non-terminal residue" evidence="2">
    <location>
        <position position="1"/>
    </location>
</feature>
<proteinExistence type="predicted"/>
<feature type="region of interest" description="Disordered" evidence="1">
    <location>
        <begin position="49"/>
        <end position="76"/>
    </location>
</feature>
<gene>
    <name evidence="2" type="ORF">DV515_00005298</name>
</gene>
<dbReference type="Proteomes" id="UP000276834">
    <property type="component" value="Unassembled WGS sequence"/>
</dbReference>
<evidence type="ECO:0000256" key="1">
    <source>
        <dbReference type="SAM" id="MobiDB-lite"/>
    </source>
</evidence>
<feature type="compositionally biased region" description="Polar residues" evidence="1">
    <location>
        <begin position="8"/>
        <end position="21"/>
    </location>
</feature>
<organism evidence="2 3">
    <name type="scientific">Chloebia gouldiae</name>
    <name type="common">Gouldian finch</name>
    <name type="synonym">Erythrura gouldiae</name>
    <dbReference type="NCBI Taxonomy" id="44316"/>
    <lineage>
        <taxon>Eukaryota</taxon>
        <taxon>Metazoa</taxon>
        <taxon>Chordata</taxon>
        <taxon>Craniata</taxon>
        <taxon>Vertebrata</taxon>
        <taxon>Euteleostomi</taxon>
        <taxon>Archelosauria</taxon>
        <taxon>Archosauria</taxon>
        <taxon>Dinosauria</taxon>
        <taxon>Saurischia</taxon>
        <taxon>Theropoda</taxon>
        <taxon>Coelurosauria</taxon>
        <taxon>Aves</taxon>
        <taxon>Neognathae</taxon>
        <taxon>Neoaves</taxon>
        <taxon>Telluraves</taxon>
        <taxon>Australaves</taxon>
        <taxon>Passeriformes</taxon>
        <taxon>Passeroidea</taxon>
        <taxon>Passeridae</taxon>
        <taxon>Chloebia</taxon>
    </lineage>
</organism>
<name>A0A3L8SP00_CHLGU</name>
<feature type="non-terminal residue" evidence="2">
    <location>
        <position position="105"/>
    </location>
</feature>